<accession>A0A7S9SUR9</accession>
<reference evidence="1" key="1">
    <citation type="submission" date="2020-08" db="EMBL/GenBank/DDBJ databases">
        <title>Bridging the membrane lipid divide: bacteria of the FCB group superphylum have the potential to synthesize archaeal ether lipids.</title>
        <authorList>
            <person name="Villanueva L."/>
            <person name="von Meijenfeldt F.A.B."/>
            <person name="Westbye A.B."/>
            <person name="Yadav S."/>
            <person name="Hopmans E.C."/>
            <person name="Dutilh B.E."/>
            <person name="Sinninghe Damste J.S."/>
        </authorList>
    </citation>
    <scope>NUCLEOTIDE SEQUENCE</scope>
    <source>
        <strain evidence="1">NIOZ-UU159</strain>
    </source>
</reference>
<evidence type="ECO:0000313" key="1">
    <source>
        <dbReference type="EMBL" id="QPI16800.1"/>
    </source>
</evidence>
<protein>
    <submittedName>
        <fullName evidence="1">Uncharacterized protein</fullName>
    </submittedName>
</protein>
<proteinExistence type="predicted"/>
<organism evidence="1">
    <name type="scientific">Virus NIOZ-UU159</name>
    <dbReference type="NCBI Taxonomy" id="2763270"/>
    <lineage>
        <taxon>Viruses</taxon>
    </lineage>
</organism>
<dbReference type="EMBL" id="MW030606">
    <property type="protein sequence ID" value="QPI16800.1"/>
    <property type="molecule type" value="Genomic_DNA"/>
</dbReference>
<name>A0A7S9SUR9_9VIRU</name>
<sequence>MIYSLPNKVNDDFWYYCNPVEVKYVLDKKDKISKEVNILIDNLSSDTFVNKLKSIFDINDISADNTLHDYGIHYYPRNGRLTIIFY</sequence>
<gene>
    <name evidence="1" type="ORF">NIOZUU159_00296</name>
</gene>